<feature type="compositionally biased region" description="Basic and acidic residues" evidence="1">
    <location>
        <begin position="1"/>
        <end position="19"/>
    </location>
</feature>
<dbReference type="EMBL" id="PKSM01000278">
    <property type="protein sequence ID" value="POV99222.1"/>
    <property type="molecule type" value="Genomic_DNA"/>
</dbReference>
<dbReference type="VEuPathDB" id="FungiDB:PSHT_13620"/>
<evidence type="ECO:0000256" key="1">
    <source>
        <dbReference type="SAM" id="MobiDB-lite"/>
    </source>
</evidence>
<sequence>MSKAEGRAIQEKQRADKAVLKGSPAVSASPKQPTGKALNNPPTAARPPGIGFAGRPDKETGCPNPNSIRGWVLPGRVGLGFLGSEAARTQPPTRRV</sequence>
<evidence type="ECO:0000313" key="3">
    <source>
        <dbReference type="Proteomes" id="UP000238274"/>
    </source>
</evidence>
<dbReference type="Proteomes" id="UP000238274">
    <property type="component" value="Unassembled WGS sequence"/>
</dbReference>
<comment type="caution">
    <text evidence="2">The sequence shown here is derived from an EMBL/GenBank/DDBJ whole genome shotgun (WGS) entry which is preliminary data.</text>
</comment>
<organism evidence="2 3">
    <name type="scientific">Puccinia striiformis</name>
    <dbReference type="NCBI Taxonomy" id="27350"/>
    <lineage>
        <taxon>Eukaryota</taxon>
        <taxon>Fungi</taxon>
        <taxon>Dikarya</taxon>
        <taxon>Basidiomycota</taxon>
        <taxon>Pucciniomycotina</taxon>
        <taxon>Pucciniomycetes</taxon>
        <taxon>Pucciniales</taxon>
        <taxon>Pucciniaceae</taxon>
        <taxon>Puccinia</taxon>
    </lineage>
</organism>
<dbReference type="OrthoDB" id="10254737at2759"/>
<reference evidence="2 3" key="1">
    <citation type="submission" date="2017-12" db="EMBL/GenBank/DDBJ databases">
        <title>Gene loss provides genomic basis for host adaptation in cereal stripe rust fungi.</title>
        <authorList>
            <person name="Xia C."/>
        </authorList>
    </citation>
    <scope>NUCLEOTIDE SEQUENCE [LARGE SCALE GENOMIC DNA]</scope>
    <source>
        <strain evidence="2 3">93TX-2</strain>
    </source>
</reference>
<protein>
    <submittedName>
        <fullName evidence="2">Uncharacterized protein</fullName>
    </submittedName>
</protein>
<reference evidence="3" key="2">
    <citation type="journal article" date="2018" name="BMC Genomics">
        <title>Genomic insights into host adaptation between the wheat stripe rust pathogen (Puccinia striiformis f. sp. tritici) and the barley stripe rust pathogen (Puccinia striiformis f. sp. hordei).</title>
        <authorList>
            <person name="Xia C."/>
            <person name="Wang M."/>
            <person name="Yin C."/>
            <person name="Cornejo O.E."/>
            <person name="Hulbert S.H."/>
            <person name="Chen X."/>
        </authorList>
    </citation>
    <scope>NUCLEOTIDE SEQUENCE [LARGE SCALE GENOMIC DNA]</scope>
    <source>
        <strain evidence="3">93TX-2</strain>
    </source>
</reference>
<gene>
    <name evidence="2" type="ORF">PSHT_13620</name>
</gene>
<keyword evidence="3" id="KW-1185">Reference proteome</keyword>
<proteinExistence type="predicted"/>
<accession>A0A2S4UPG8</accession>
<dbReference type="AlphaFoldDB" id="A0A2S4UPG8"/>
<reference evidence="3" key="3">
    <citation type="journal article" date="2018" name="Mol. Plant Microbe Interact.">
        <title>Genome sequence resources for the wheat stripe rust pathogen (Puccinia striiformis f. sp. tritici) and the barley stripe rust pathogen (Puccinia striiformis f. sp. hordei).</title>
        <authorList>
            <person name="Xia C."/>
            <person name="Wang M."/>
            <person name="Yin C."/>
            <person name="Cornejo O.E."/>
            <person name="Hulbert S.H."/>
            <person name="Chen X."/>
        </authorList>
    </citation>
    <scope>NUCLEOTIDE SEQUENCE [LARGE SCALE GENOMIC DNA]</scope>
    <source>
        <strain evidence="3">93TX-2</strain>
    </source>
</reference>
<evidence type="ECO:0000313" key="2">
    <source>
        <dbReference type="EMBL" id="POV99222.1"/>
    </source>
</evidence>
<feature type="region of interest" description="Disordered" evidence="1">
    <location>
        <begin position="1"/>
        <end position="67"/>
    </location>
</feature>
<dbReference type="VEuPathDB" id="FungiDB:PSTT_02896"/>
<name>A0A2S4UPG8_9BASI</name>